<sequence>MIIKTQEQEKKDEEVEEEQEQEKKEDEEGRFYERSNRTREGEGPDHGSVSSS</sequence>
<dbReference type="WBParaSite" id="HPLM_0000120801-mRNA-1">
    <property type="protein sequence ID" value="HPLM_0000120801-mRNA-1"/>
    <property type="gene ID" value="HPLM_0000120801"/>
</dbReference>
<feature type="compositionally biased region" description="Basic and acidic residues" evidence="1">
    <location>
        <begin position="21"/>
        <end position="45"/>
    </location>
</feature>
<dbReference type="EMBL" id="UZAF01001458">
    <property type="protein sequence ID" value="VDO08392.1"/>
    <property type="molecule type" value="Genomic_DNA"/>
</dbReference>
<dbReference type="AlphaFoldDB" id="A0A0N4VV88"/>
<name>A0A0N4VV88_HAEPC</name>
<feature type="compositionally biased region" description="Basic and acidic residues" evidence="1">
    <location>
        <begin position="1"/>
        <end position="13"/>
    </location>
</feature>
<evidence type="ECO:0000313" key="4">
    <source>
        <dbReference type="WBParaSite" id="HPLM_0000120801-mRNA-1"/>
    </source>
</evidence>
<reference evidence="2 3" key="2">
    <citation type="submission" date="2018-11" db="EMBL/GenBank/DDBJ databases">
        <authorList>
            <consortium name="Pathogen Informatics"/>
        </authorList>
    </citation>
    <scope>NUCLEOTIDE SEQUENCE [LARGE SCALE GENOMIC DNA]</scope>
    <source>
        <strain evidence="2 3">MHpl1</strain>
    </source>
</reference>
<keyword evidence="3" id="KW-1185">Reference proteome</keyword>
<proteinExistence type="predicted"/>
<evidence type="ECO:0000256" key="1">
    <source>
        <dbReference type="SAM" id="MobiDB-lite"/>
    </source>
</evidence>
<gene>
    <name evidence="2" type="ORF">HPLM_LOCUS1206</name>
</gene>
<protein>
    <submittedName>
        <fullName evidence="2 4">Uncharacterized protein</fullName>
    </submittedName>
</protein>
<feature type="region of interest" description="Disordered" evidence="1">
    <location>
        <begin position="1"/>
        <end position="52"/>
    </location>
</feature>
<accession>A0A0N4VV88</accession>
<organism evidence="4">
    <name type="scientific">Haemonchus placei</name>
    <name type="common">Barber's pole worm</name>
    <dbReference type="NCBI Taxonomy" id="6290"/>
    <lineage>
        <taxon>Eukaryota</taxon>
        <taxon>Metazoa</taxon>
        <taxon>Ecdysozoa</taxon>
        <taxon>Nematoda</taxon>
        <taxon>Chromadorea</taxon>
        <taxon>Rhabditida</taxon>
        <taxon>Rhabditina</taxon>
        <taxon>Rhabditomorpha</taxon>
        <taxon>Strongyloidea</taxon>
        <taxon>Trichostrongylidae</taxon>
        <taxon>Haemonchus</taxon>
    </lineage>
</organism>
<reference evidence="4" key="1">
    <citation type="submission" date="2017-02" db="UniProtKB">
        <authorList>
            <consortium name="WormBaseParasite"/>
        </authorList>
    </citation>
    <scope>IDENTIFICATION</scope>
</reference>
<evidence type="ECO:0000313" key="3">
    <source>
        <dbReference type="Proteomes" id="UP000268014"/>
    </source>
</evidence>
<dbReference type="Proteomes" id="UP000268014">
    <property type="component" value="Unassembled WGS sequence"/>
</dbReference>
<evidence type="ECO:0000313" key="2">
    <source>
        <dbReference type="EMBL" id="VDO08392.1"/>
    </source>
</evidence>